<feature type="transmembrane region" description="Helical" evidence="6">
    <location>
        <begin position="145"/>
        <end position="163"/>
    </location>
</feature>
<evidence type="ECO:0000256" key="1">
    <source>
        <dbReference type="ARBA" id="ARBA00004141"/>
    </source>
</evidence>
<comment type="similarity">
    <text evidence="2 6">Belongs to the peroxisomal membrane protein PXMP2/4 family.</text>
</comment>
<dbReference type="PANTHER" id="PTHR11266">
    <property type="entry name" value="PEROXISOMAL MEMBRANE PROTEIN 2, PXMP2 MPV17"/>
    <property type="match status" value="1"/>
</dbReference>
<evidence type="ECO:0000256" key="3">
    <source>
        <dbReference type="ARBA" id="ARBA00022692"/>
    </source>
</evidence>
<dbReference type="PANTHER" id="PTHR11266:SF21">
    <property type="entry name" value="ACT DOMAIN-CONTAINING PROTEIN"/>
    <property type="match status" value="1"/>
</dbReference>
<evidence type="ECO:0000256" key="5">
    <source>
        <dbReference type="ARBA" id="ARBA00023136"/>
    </source>
</evidence>
<gene>
    <name evidence="7" type="ORF">ACHAW5_008727</name>
</gene>
<feature type="transmembrane region" description="Helical" evidence="6">
    <location>
        <begin position="48"/>
        <end position="66"/>
    </location>
</feature>
<dbReference type="EMBL" id="JALLAZ020001504">
    <property type="protein sequence ID" value="KAL3773867.1"/>
    <property type="molecule type" value="Genomic_DNA"/>
</dbReference>
<keyword evidence="4 6" id="KW-1133">Transmembrane helix</keyword>
<comment type="subcellular location">
    <subcellularLocation>
        <location evidence="1">Membrane</location>
        <topology evidence="1">Multi-pass membrane protein</topology>
    </subcellularLocation>
</comment>
<accession>A0ABD3ND16</accession>
<dbReference type="AlphaFoldDB" id="A0ABD3ND16"/>
<name>A0ABD3ND16_9STRA</name>
<keyword evidence="3 6" id="KW-0812">Transmembrane</keyword>
<evidence type="ECO:0000256" key="6">
    <source>
        <dbReference type="RuleBase" id="RU363053"/>
    </source>
</evidence>
<keyword evidence="5 6" id="KW-0472">Membrane</keyword>
<evidence type="ECO:0000313" key="7">
    <source>
        <dbReference type="EMBL" id="KAL3773867.1"/>
    </source>
</evidence>
<dbReference type="GO" id="GO:0016020">
    <property type="term" value="C:membrane"/>
    <property type="evidence" value="ECO:0007669"/>
    <property type="project" value="UniProtKB-SubCell"/>
</dbReference>
<dbReference type="Pfam" id="PF04117">
    <property type="entry name" value="Mpv17_PMP22"/>
    <property type="match status" value="1"/>
</dbReference>
<organism evidence="7 8">
    <name type="scientific">Stephanodiscus triporus</name>
    <dbReference type="NCBI Taxonomy" id="2934178"/>
    <lineage>
        <taxon>Eukaryota</taxon>
        <taxon>Sar</taxon>
        <taxon>Stramenopiles</taxon>
        <taxon>Ochrophyta</taxon>
        <taxon>Bacillariophyta</taxon>
        <taxon>Coscinodiscophyceae</taxon>
        <taxon>Thalassiosirophycidae</taxon>
        <taxon>Stephanodiscales</taxon>
        <taxon>Stephanodiscaceae</taxon>
        <taxon>Stephanodiscus</taxon>
    </lineage>
</organism>
<sequence length="195" mass="22266">MWRKLARFPVKHPLAFGLCISTVKTSACDLLVQVAIEKREEIDWRRNAFFGAFGFFYLGGVQYAIYVPIFGKIFPGAATFAAKSFTEKVKDGKTLFGQLFLDQFVVSPFIYFPAFYATSEILICADKPDLNRAMATYRKNMSDDLVALWKIWIPSMFLNFAFMPMWARIPWVTTTSLLWTCLISAMRGGEISRTS</sequence>
<proteinExistence type="inferred from homology"/>
<comment type="caution">
    <text evidence="7">The sequence shown here is derived from an EMBL/GenBank/DDBJ whole genome shotgun (WGS) entry which is preliminary data.</text>
</comment>
<evidence type="ECO:0008006" key="9">
    <source>
        <dbReference type="Google" id="ProtNLM"/>
    </source>
</evidence>
<evidence type="ECO:0000256" key="2">
    <source>
        <dbReference type="ARBA" id="ARBA00006824"/>
    </source>
</evidence>
<dbReference type="Proteomes" id="UP001530315">
    <property type="component" value="Unassembled WGS sequence"/>
</dbReference>
<evidence type="ECO:0000313" key="8">
    <source>
        <dbReference type="Proteomes" id="UP001530315"/>
    </source>
</evidence>
<dbReference type="InterPro" id="IPR007248">
    <property type="entry name" value="Mpv17_PMP22"/>
</dbReference>
<protein>
    <recommendedName>
        <fullName evidence="9">Peroxisomal membrane protein MPV17</fullName>
    </recommendedName>
</protein>
<keyword evidence="8" id="KW-1185">Reference proteome</keyword>
<reference evidence="7 8" key="1">
    <citation type="submission" date="2024-10" db="EMBL/GenBank/DDBJ databases">
        <title>Updated reference genomes for cyclostephanoid diatoms.</title>
        <authorList>
            <person name="Roberts W.R."/>
            <person name="Alverson A.J."/>
        </authorList>
    </citation>
    <scope>NUCLEOTIDE SEQUENCE [LARGE SCALE GENOMIC DNA]</scope>
    <source>
        <strain evidence="7 8">AJA276-08</strain>
    </source>
</reference>
<evidence type="ECO:0000256" key="4">
    <source>
        <dbReference type="ARBA" id="ARBA00022989"/>
    </source>
</evidence>
<feature type="transmembrane region" description="Helical" evidence="6">
    <location>
        <begin position="104"/>
        <end position="125"/>
    </location>
</feature>